<dbReference type="PROSITE" id="PS50816">
    <property type="entry name" value="NAF"/>
    <property type="match status" value="1"/>
</dbReference>
<dbReference type="SUPFAM" id="SSF56112">
    <property type="entry name" value="Protein kinase-like (PK-like)"/>
    <property type="match status" value="1"/>
</dbReference>
<dbReference type="Pfam" id="PF00069">
    <property type="entry name" value="Pkinase"/>
    <property type="match status" value="1"/>
</dbReference>
<dbReference type="PANTHER" id="PTHR43895">
    <property type="entry name" value="CALCIUM/CALMODULIN-DEPENDENT PROTEIN KINASE KINASE-RELATED"/>
    <property type="match status" value="1"/>
</dbReference>
<keyword evidence="17" id="KW-1185">Reference proteome</keyword>
<sequence length="427" mass="47492">MGRSVVPPCSADGPATTNTTVLGKYKMGRLLGRGSFAKVYQAQSIADGSKVAIKVIHKAVTVDASMEPRIIREVAAMRRLQHPNILKIHEVLATKSKIYLVMELATNGDLFNKIAKRGRLTESSARRYFQQLVSALNFCHQNGVVHRDIKPQNLLLDEQGNLKVSDFGLSALPELNKTLLRTACGTPAYTAPEVVSRRGYDGPKADAWSCGVILFVFLAGFFPFDDSNLVTMYQKIQRKEFTYPPWISKSAKWVISQLLDPNPKTRISLHNLMNSSWFKKSLNLKTQRSLGDSELMSIKECKLEEENKVMNAFDIISLSSGLNLSGLFEVVKNMEKRFTSICSPDLILDRVSEVGSNLGFDVERGKRGILGLEKGRLGILVTVWEVATALFLVELKVVQGGSEFEDVYWEEFRKGLGDVLSGHCDAI</sequence>
<evidence type="ECO:0000256" key="2">
    <source>
        <dbReference type="ARBA" id="ARBA00006234"/>
    </source>
</evidence>
<feature type="domain" description="NAF" evidence="15">
    <location>
        <begin position="305"/>
        <end position="329"/>
    </location>
</feature>
<keyword evidence="5" id="KW-0808">Transferase</keyword>
<evidence type="ECO:0000256" key="5">
    <source>
        <dbReference type="ARBA" id="ARBA00022679"/>
    </source>
</evidence>
<evidence type="ECO:0000259" key="14">
    <source>
        <dbReference type="PROSITE" id="PS50011"/>
    </source>
</evidence>
<dbReference type="CDD" id="cd12195">
    <property type="entry name" value="CIPK_C"/>
    <property type="match status" value="1"/>
</dbReference>
<dbReference type="Gene3D" id="3.30.310.80">
    <property type="entry name" value="Kinase associated domain 1, KA1"/>
    <property type="match status" value="1"/>
</dbReference>
<dbReference type="AlphaFoldDB" id="A0AAN8ZDM8"/>
<evidence type="ECO:0000256" key="11">
    <source>
        <dbReference type="ARBA" id="ARBA00048679"/>
    </source>
</evidence>
<dbReference type="PROSITE" id="PS50011">
    <property type="entry name" value="PROTEIN_KINASE_DOM"/>
    <property type="match status" value="1"/>
</dbReference>
<dbReference type="SMART" id="SM00220">
    <property type="entry name" value="S_TKc"/>
    <property type="match status" value="1"/>
</dbReference>
<dbReference type="FunFam" id="1.10.510.10:FF:000653">
    <property type="entry name" value="Non-specific serine/threonine protein kinase"/>
    <property type="match status" value="1"/>
</dbReference>
<dbReference type="InterPro" id="IPR000719">
    <property type="entry name" value="Prot_kinase_dom"/>
</dbReference>
<name>A0AAN8ZDM8_9MAGN</name>
<protein>
    <recommendedName>
        <fullName evidence="3">non-specific serine/threonine protein kinase</fullName>
        <ecNumber evidence="3">2.7.11.1</ecNumber>
    </recommendedName>
</protein>
<dbReference type="Gene3D" id="1.10.510.10">
    <property type="entry name" value="Transferase(Phosphotransferase) domain 1"/>
    <property type="match status" value="1"/>
</dbReference>
<feature type="domain" description="Protein kinase" evidence="14">
    <location>
        <begin position="25"/>
        <end position="278"/>
    </location>
</feature>
<evidence type="ECO:0000256" key="1">
    <source>
        <dbReference type="ARBA" id="ARBA00001936"/>
    </source>
</evidence>
<dbReference type="InterPro" id="IPR011009">
    <property type="entry name" value="Kinase-like_dom_sf"/>
</dbReference>
<organism evidence="16 17">
    <name type="scientific">Dillenia turbinata</name>
    <dbReference type="NCBI Taxonomy" id="194707"/>
    <lineage>
        <taxon>Eukaryota</taxon>
        <taxon>Viridiplantae</taxon>
        <taxon>Streptophyta</taxon>
        <taxon>Embryophyta</taxon>
        <taxon>Tracheophyta</taxon>
        <taxon>Spermatophyta</taxon>
        <taxon>Magnoliopsida</taxon>
        <taxon>eudicotyledons</taxon>
        <taxon>Gunneridae</taxon>
        <taxon>Pentapetalae</taxon>
        <taxon>Dilleniales</taxon>
        <taxon>Dilleniaceae</taxon>
        <taxon>Dillenia</taxon>
    </lineage>
</organism>
<evidence type="ECO:0000313" key="17">
    <source>
        <dbReference type="Proteomes" id="UP001370490"/>
    </source>
</evidence>
<comment type="catalytic activity">
    <reaction evidence="11">
        <text>L-seryl-[protein] + ATP = O-phospho-L-seryl-[protein] + ADP + H(+)</text>
        <dbReference type="Rhea" id="RHEA:17989"/>
        <dbReference type="Rhea" id="RHEA-COMP:9863"/>
        <dbReference type="Rhea" id="RHEA-COMP:11604"/>
        <dbReference type="ChEBI" id="CHEBI:15378"/>
        <dbReference type="ChEBI" id="CHEBI:29999"/>
        <dbReference type="ChEBI" id="CHEBI:30616"/>
        <dbReference type="ChEBI" id="CHEBI:83421"/>
        <dbReference type="ChEBI" id="CHEBI:456216"/>
        <dbReference type="EC" id="2.7.11.1"/>
    </reaction>
</comment>
<keyword evidence="7 16" id="KW-0418">Kinase</keyword>
<reference evidence="16 17" key="1">
    <citation type="submission" date="2023-12" db="EMBL/GenBank/DDBJ databases">
        <title>A high-quality genome assembly for Dillenia turbinata (Dilleniales).</title>
        <authorList>
            <person name="Chanderbali A."/>
        </authorList>
    </citation>
    <scope>NUCLEOTIDE SEQUENCE [LARGE SCALE GENOMIC DNA]</scope>
    <source>
        <strain evidence="16">LSX21</strain>
        <tissue evidence="16">Leaf</tissue>
    </source>
</reference>
<accession>A0AAN8ZDM8</accession>
<dbReference type="GO" id="GO:0004674">
    <property type="term" value="F:protein serine/threonine kinase activity"/>
    <property type="evidence" value="ECO:0007669"/>
    <property type="project" value="UniProtKB-KW"/>
</dbReference>
<evidence type="ECO:0000256" key="10">
    <source>
        <dbReference type="ARBA" id="ARBA00047899"/>
    </source>
</evidence>
<dbReference type="InterPro" id="IPR008271">
    <property type="entry name" value="Ser/Thr_kinase_AS"/>
</dbReference>
<evidence type="ECO:0000256" key="9">
    <source>
        <dbReference type="ARBA" id="ARBA00023211"/>
    </source>
</evidence>
<dbReference type="InterPro" id="IPR018451">
    <property type="entry name" value="NAF/FISL_domain"/>
</dbReference>
<dbReference type="EMBL" id="JBAMMX010000012">
    <property type="protein sequence ID" value="KAK6929883.1"/>
    <property type="molecule type" value="Genomic_DNA"/>
</dbReference>
<evidence type="ECO:0000256" key="8">
    <source>
        <dbReference type="ARBA" id="ARBA00022840"/>
    </source>
</evidence>
<dbReference type="InterPro" id="IPR017441">
    <property type="entry name" value="Protein_kinase_ATP_BS"/>
</dbReference>
<dbReference type="InterPro" id="IPR004041">
    <property type="entry name" value="NAF_dom"/>
</dbReference>
<comment type="catalytic activity">
    <reaction evidence="10">
        <text>L-threonyl-[protein] + ATP = O-phospho-L-threonyl-[protein] + ADP + H(+)</text>
        <dbReference type="Rhea" id="RHEA:46608"/>
        <dbReference type="Rhea" id="RHEA-COMP:11060"/>
        <dbReference type="Rhea" id="RHEA-COMP:11605"/>
        <dbReference type="ChEBI" id="CHEBI:15378"/>
        <dbReference type="ChEBI" id="CHEBI:30013"/>
        <dbReference type="ChEBI" id="CHEBI:30616"/>
        <dbReference type="ChEBI" id="CHEBI:61977"/>
        <dbReference type="ChEBI" id="CHEBI:456216"/>
        <dbReference type="EC" id="2.7.11.1"/>
    </reaction>
</comment>
<dbReference type="Gene3D" id="3.30.200.20">
    <property type="entry name" value="Phosphorylase Kinase, domain 1"/>
    <property type="match status" value="1"/>
</dbReference>
<evidence type="ECO:0000256" key="12">
    <source>
        <dbReference type="PROSITE-ProRule" id="PRU10141"/>
    </source>
</evidence>
<evidence type="ECO:0000256" key="7">
    <source>
        <dbReference type="ARBA" id="ARBA00022777"/>
    </source>
</evidence>
<dbReference type="GO" id="GO:0005524">
    <property type="term" value="F:ATP binding"/>
    <property type="evidence" value="ECO:0007669"/>
    <property type="project" value="UniProtKB-UniRule"/>
</dbReference>
<keyword evidence="8 12" id="KW-0067">ATP-binding</keyword>
<proteinExistence type="inferred from homology"/>
<evidence type="ECO:0000256" key="6">
    <source>
        <dbReference type="ARBA" id="ARBA00022741"/>
    </source>
</evidence>
<dbReference type="Proteomes" id="UP001370490">
    <property type="component" value="Unassembled WGS sequence"/>
</dbReference>
<dbReference type="FunFam" id="3.30.200.20:FF:000042">
    <property type="entry name" value="Aurora kinase A"/>
    <property type="match status" value="1"/>
</dbReference>
<dbReference type="GO" id="GO:0007165">
    <property type="term" value="P:signal transduction"/>
    <property type="evidence" value="ECO:0007669"/>
    <property type="project" value="InterPro"/>
</dbReference>
<dbReference type="EC" id="2.7.11.1" evidence="3"/>
<keyword evidence="6 12" id="KW-0547">Nucleotide-binding</keyword>
<feature type="binding site" evidence="12">
    <location>
        <position position="54"/>
    </location>
    <ligand>
        <name>ATP</name>
        <dbReference type="ChEBI" id="CHEBI:30616"/>
    </ligand>
</feature>
<comment type="similarity">
    <text evidence="2">Belongs to the protein kinase superfamily. CAMK Ser/Thr protein kinase family. SNF1 subfamily.</text>
</comment>
<comment type="cofactor">
    <cofactor evidence="1">
        <name>Mn(2+)</name>
        <dbReference type="ChEBI" id="CHEBI:29035"/>
    </cofactor>
</comment>
<gene>
    <name evidence="16" type="ORF">RJ641_003977</name>
</gene>
<keyword evidence="4 13" id="KW-0723">Serine/threonine-protein kinase</keyword>
<evidence type="ECO:0000256" key="3">
    <source>
        <dbReference type="ARBA" id="ARBA00012513"/>
    </source>
</evidence>
<keyword evidence="9" id="KW-0464">Manganese</keyword>
<evidence type="ECO:0000256" key="13">
    <source>
        <dbReference type="RuleBase" id="RU000304"/>
    </source>
</evidence>
<dbReference type="PROSITE" id="PS00107">
    <property type="entry name" value="PROTEIN_KINASE_ATP"/>
    <property type="match status" value="1"/>
</dbReference>
<dbReference type="Pfam" id="PF03822">
    <property type="entry name" value="NAF"/>
    <property type="match status" value="1"/>
</dbReference>
<evidence type="ECO:0000256" key="4">
    <source>
        <dbReference type="ARBA" id="ARBA00022527"/>
    </source>
</evidence>
<dbReference type="PANTHER" id="PTHR43895:SF33">
    <property type="entry name" value="PROTEIN KINASE DOMAIN-CONTAINING PROTEIN"/>
    <property type="match status" value="1"/>
</dbReference>
<evidence type="ECO:0000259" key="15">
    <source>
        <dbReference type="PROSITE" id="PS50816"/>
    </source>
</evidence>
<comment type="caution">
    <text evidence="16">The sequence shown here is derived from an EMBL/GenBank/DDBJ whole genome shotgun (WGS) entry which is preliminary data.</text>
</comment>
<evidence type="ECO:0000313" key="16">
    <source>
        <dbReference type="EMBL" id="KAK6929883.1"/>
    </source>
</evidence>
<dbReference type="PROSITE" id="PS00108">
    <property type="entry name" value="PROTEIN_KINASE_ST"/>
    <property type="match status" value="1"/>
</dbReference>